<accession>A0A4C1U0F9</accession>
<sequence>MAELINFSGRAARTDGWRYTRERTLDAFSARKKYARNTLRIPAERDTTRVTYRHGVYRLYLSSDGVKWIHGTGRGCIRVLYTALPKHRAGFGSPAVHFEKSTERFVR</sequence>
<dbReference type="Proteomes" id="UP000299102">
    <property type="component" value="Unassembled WGS sequence"/>
</dbReference>
<comment type="caution">
    <text evidence="1">The sequence shown here is derived from an EMBL/GenBank/DDBJ whole genome shotgun (WGS) entry which is preliminary data.</text>
</comment>
<dbReference type="AlphaFoldDB" id="A0A4C1U0F9"/>
<evidence type="ECO:0000313" key="1">
    <source>
        <dbReference type="EMBL" id="GBP19717.1"/>
    </source>
</evidence>
<reference evidence="1 2" key="1">
    <citation type="journal article" date="2019" name="Commun. Biol.">
        <title>The bagworm genome reveals a unique fibroin gene that provides high tensile strength.</title>
        <authorList>
            <person name="Kono N."/>
            <person name="Nakamura H."/>
            <person name="Ohtoshi R."/>
            <person name="Tomita M."/>
            <person name="Numata K."/>
            <person name="Arakawa K."/>
        </authorList>
    </citation>
    <scope>NUCLEOTIDE SEQUENCE [LARGE SCALE GENOMIC DNA]</scope>
</reference>
<organism evidence="1 2">
    <name type="scientific">Eumeta variegata</name>
    <name type="common">Bagworm moth</name>
    <name type="synonym">Eumeta japonica</name>
    <dbReference type="NCBI Taxonomy" id="151549"/>
    <lineage>
        <taxon>Eukaryota</taxon>
        <taxon>Metazoa</taxon>
        <taxon>Ecdysozoa</taxon>
        <taxon>Arthropoda</taxon>
        <taxon>Hexapoda</taxon>
        <taxon>Insecta</taxon>
        <taxon>Pterygota</taxon>
        <taxon>Neoptera</taxon>
        <taxon>Endopterygota</taxon>
        <taxon>Lepidoptera</taxon>
        <taxon>Glossata</taxon>
        <taxon>Ditrysia</taxon>
        <taxon>Tineoidea</taxon>
        <taxon>Psychidae</taxon>
        <taxon>Oiketicinae</taxon>
        <taxon>Eumeta</taxon>
    </lineage>
</organism>
<protein>
    <submittedName>
        <fullName evidence="1">Uncharacterized protein</fullName>
    </submittedName>
</protein>
<evidence type="ECO:0000313" key="2">
    <source>
        <dbReference type="Proteomes" id="UP000299102"/>
    </source>
</evidence>
<dbReference type="EMBL" id="BGZK01000111">
    <property type="protein sequence ID" value="GBP19717.1"/>
    <property type="molecule type" value="Genomic_DNA"/>
</dbReference>
<proteinExistence type="predicted"/>
<gene>
    <name evidence="1" type="ORF">EVAR_8877_1</name>
</gene>
<name>A0A4C1U0F9_EUMVA</name>
<keyword evidence="2" id="KW-1185">Reference proteome</keyword>